<gene>
    <name evidence="1" type="ORF">AXFE_32550</name>
</gene>
<reference evidence="1 2" key="1">
    <citation type="submission" date="2015-01" db="EMBL/GenBank/DDBJ databases">
        <title>Draft genome of the acidophilic iron oxidizer Acidithrix ferrooxidans strain Py-F3.</title>
        <authorList>
            <person name="Poehlein A."/>
            <person name="Eisen S."/>
            <person name="Schloemann M."/>
            <person name="Johnson B.D."/>
            <person name="Daniel R."/>
            <person name="Muehling M."/>
        </authorList>
    </citation>
    <scope>NUCLEOTIDE SEQUENCE [LARGE SCALE GENOMIC DNA]</scope>
    <source>
        <strain evidence="1 2">Py-F3</strain>
    </source>
</reference>
<dbReference type="RefSeq" id="WP_152626157.1">
    <property type="nucleotide sequence ID" value="NZ_JXYS01000111.1"/>
</dbReference>
<sequence length="110" mass="12210">MEDKIPLGNAMATPACRYCGNAISSTRPRIYCSDRCRVNAWKLRNRNKVPVAKLPNGNKRKDCTVYECPQCETRYLGVQRCDDCGLFCKKVGGGGLCPSCDEVVAFIDLI</sequence>
<evidence type="ECO:0000313" key="1">
    <source>
        <dbReference type="EMBL" id="KJF15922.1"/>
    </source>
</evidence>
<dbReference type="Proteomes" id="UP000032360">
    <property type="component" value="Unassembled WGS sequence"/>
</dbReference>
<proteinExistence type="predicted"/>
<dbReference type="OrthoDB" id="9792035at2"/>
<name>A0A0D8HDR2_9ACTN</name>
<comment type="caution">
    <text evidence="1">The sequence shown here is derived from an EMBL/GenBank/DDBJ whole genome shotgun (WGS) entry which is preliminary data.</text>
</comment>
<protein>
    <submittedName>
        <fullName evidence="1">Uncharacterized protein</fullName>
    </submittedName>
</protein>
<dbReference type="EMBL" id="JXYS01000111">
    <property type="protein sequence ID" value="KJF15922.1"/>
    <property type="molecule type" value="Genomic_DNA"/>
</dbReference>
<organism evidence="1 2">
    <name type="scientific">Acidithrix ferrooxidans</name>
    <dbReference type="NCBI Taxonomy" id="1280514"/>
    <lineage>
        <taxon>Bacteria</taxon>
        <taxon>Bacillati</taxon>
        <taxon>Actinomycetota</taxon>
        <taxon>Acidimicrobiia</taxon>
        <taxon>Acidimicrobiales</taxon>
        <taxon>Acidimicrobiaceae</taxon>
        <taxon>Acidithrix</taxon>
    </lineage>
</organism>
<accession>A0A0D8HDR2</accession>
<dbReference type="AlphaFoldDB" id="A0A0D8HDR2"/>
<keyword evidence="2" id="KW-1185">Reference proteome</keyword>
<evidence type="ECO:0000313" key="2">
    <source>
        <dbReference type="Proteomes" id="UP000032360"/>
    </source>
</evidence>